<dbReference type="Gene3D" id="2.60.120.380">
    <property type="match status" value="1"/>
</dbReference>
<dbReference type="Gene3D" id="1.10.510.10">
    <property type="entry name" value="Transferase(Phosphotransferase) domain 1"/>
    <property type="match status" value="1"/>
</dbReference>
<dbReference type="SMART" id="SM00220">
    <property type="entry name" value="S_TKc"/>
    <property type="match status" value="1"/>
</dbReference>
<keyword evidence="2 11" id="KW-0723">Serine/threonine-protein kinase</keyword>
<keyword evidence="6" id="KW-0067">ATP-binding</keyword>
<keyword evidence="9" id="KW-0812">Transmembrane</keyword>
<gene>
    <name evidence="11" type="ORF">HGD76_04135</name>
</gene>
<dbReference type="KEGG" id="dfs:HGD76_04135"/>
<dbReference type="PANTHER" id="PTHR24363">
    <property type="entry name" value="SERINE/THREONINE PROTEIN KINASE"/>
    <property type="match status" value="1"/>
</dbReference>
<protein>
    <recommendedName>
        <fullName evidence="1">non-specific serine/threonine protein kinase</fullName>
        <ecNumber evidence="1">2.7.11.1</ecNumber>
    </recommendedName>
</protein>
<dbReference type="AlphaFoldDB" id="A0A6H2BXT4"/>
<sequence length="444" mass="50128">MNNILRIGTLLRERYKIIDLLSHHTGFGITYKVKDSNHPNQPIRILKQLKKPTASKLDIENLPILQQQEILNQYWQEYLRLFRIETQALGKLGEKHEQIPTIYERFSESGEEFYVQEYIEGHSLSQEFRQNQRLSEEKTISLLIEILEVFEYIQNNPGYAIIHRDIKPDNIIRRSSDNKLVIIDFGLAKEVTVPGIKVGSVLGGTKGYIAPEILLGIVSFSSDIYSIGMIGVFAITGEDPSYTPLLAENWRTKANVRPEFADILNKMICEDYTKRFQTAKEALQALTVSQPIPVPPATPAPPIPWKLILGTISGIILIIGVVMAVISILPKSNDQLIADGKAKSGQLTSSDQKDLISNKTYDVYTFKSDKKQYLTVQIISNDFQPQLTILKPDDKYFNPVSNVGTKDNDFTASIMVEPGTYQFKITSTKAASGNYVIKAWVTDR</sequence>
<dbReference type="Proteomes" id="UP000502433">
    <property type="component" value="Chromosome"/>
</dbReference>
<dbReference type="PANTHER" id="PTHR24363:SF0">
    <property type="entry name" value="SERINE_THREONINE KINASE LIKE DOMAIN CONTAINING 1"/>
    <property type="match status" value="1"/>
</dbReference>
<name>A0A6H2BXT4_DOLFA</name>
<evidence type="ECO:0000259" key="10">
    <source>
        <dbReference type="PROSITE" id="PS50011"/>
    </source>
</evidence>
<dbReference type="Gene3D" id="3.30.200.20">
    <property type="entry name" value="Phosphorylase Kinase, domain 1"/>
    <property type="match status" value="1"/>
</dbReference>
<evidence type="ECO:0000256" key="6">
    <source>
        <dbReference type="ARBA" id="ARBA00022840"/>
    </source>
</evidence>
<keyword evidence="4" id="KW-0547">Nucleotide-binding</keyword>
<dbReference type="Pfam" id="PF00069">
    <property type="entry name" value="Pkinase"/>
    <property type="match status" value="1"/>
</dbReference>
<dbReference type="CDD" id="cd14014">
    <property type="entry name" value="STKc_PknB_like"/>
    <property type="match status" value="1"/>
</dbReference>
<evidence type="ECO:0000256" key="8">
    <source>
        <dbReference type="ARBA" id="ARBA00048679"/>
    </source>
</evidence>
<evidence type="ECO:0000313" key="11">
    <source>
        <dbReference type="EMBL" id="QJB43529.1"/>
    </source>
</evidence>
<dbReference type="SUPFAM" id="SSF56112">
    <property type="entry name" value="Protein kinase-like (PK-like)"/>
    <property type="match status" value="1"/>
</dbReference>
<keyword evidence="5 11" id="KW-0418">Kinase</keyword>
<dbReference type="EC" id="2.7.11.1" evidence="1"/>
<evidence type="ECO:0000313" key="12">
    <source>
        <dbReference type="Proteomes" id="UP000502433"/>
    </source>
</evidence>
<dbReference type="RefSeq" id="WP_168695042.1">
    <property type="nucleotide sequence ID" value="NZ_CP051206.1"/>
</dbReference>
<evidence type="ECO:0000256" key="1">
    <source>
        <dbReference type="ARBA" id="ARBA00012513"/>
    </source>
</evidence>
<organism evidence="11 12">
    <name type="scientific">Dolichospermum flos-aquae CCAP 1403/13F</name>
    <dbReference type="NCBI Taxonomy" id="315271"/>
    <lineage>
        <taxon>Bacteria</taxon>
        <taxon>Bacillati</taxon>
        <taxon>Cyanobacteriota</taxon>
        <taxon>Cyanophyceae</taxon>
        <taxon>Nostocales</taxon>
        <taxon>Aphanizomenonaceae</taxon>
        <taxon>Dolichospermum</taxon>
    </lineage>
</organism>
<keyword evidence="3" id="KW-0808">Transferase</keyword>
<evidence type="ECO:0000256" key="4">
    <source>
        <dbReference type="ARBA" id="ARBA00022741"/>
    </source>
</evidence>
<evidence type="ECO:0000256" key="9">
    <source>
        <dbReference type="SAM" id="Phobius"/>
    </source>
</evidence>
<keyword evidence="9" id="KW-1133">Transmembrane helix</keyword>
<evidence type="ECO:0000256" key="7">
    <source>
        <dbReference type="ARBA" id="ARBA00047899"/>
    </source>
</evidence>
<dbReference type="InterPro" id="IPR000719">
    <property type="entry name" value="Prot_kinase_dom"/>
</dbReference>
<accession>A0A6H2BXT4</accession>
<dbReference type="PROSITE" id="PS50011">
    <property type="entry name" value="PROTEIN_KINASE_DOM"/>
    <property type="match status" value="1"/>
</dbReference>
<dbReference type="GO" id="GO:0005524">
    <property type="term" value="F:ATP binding"/>
    <property type="evidence" value="ECO:0007669"/>
    <property type="project" value="UniProtKB-KW"/>
</dbReference>
<reference evidence="11 12" key="1">
    <citation type="submission" date="2020-04" db="EMBL/GenBank/DDBJ databases">
        <title>Genome-Wide Identification of 5-Methylcytosine Sites in Bacterial Genomes By High-Throughput Sequencing of MspJI Restriction Fragments.</title>
        <authorList>
            <person name="Wu V."/>
        </authorList>
    </citation>
    <scope>NUCLEOTIDE SEQUENCE [LARGE SCALE GENOMIC DNA]</scope>
    <source>
        <strain evidence="11 12">CCAP 1403/13f</strain>
    </source>
</reference>
<reference evidence="11 12" key="2">
    <citation type="submission" date="2020-04" db="EMBL/GenBank/DDBJ databases">
        <authorList>
            <person name="Fomenkov A."/>
            <person name="Anton B.P."/>
            <person name="Roberts R.J."/>
        </authorList>
    </citation>
    <scope>NUCLEOTIDE SEQUENCE [LARGE SCALE GENOMIC DNA]</scope>
    <source>
        <strain evidence="11 12">CCAP 1403/13f</strain>
    </source>
</reference>
<feature type="domain" description="Protein kinase" evidence="10">
    <location>
        <begin position="16"/>
        <end position="287"/>
    </location>
</feature>
<dbReference type="GO" id="GO:0004674">
    <property type="term" value="F:protein serine/threonine kinase activity"/>
    <property type="evidence" value="ECO:0007669"/>
    <property type="project" value="UniProtKB-KW"/>
</dbReference>
<comment type="catalytic activity">
    <reaction evidence="7">
        <text>L-threonyl-[protein] + ATP = O-phospho-L-threonyl-[protein] + ADP + H(+)</text>
        <dbReference type="Rhea" id="RHEA:46608"/>
        <dbReference type="Rhea" id="RHEA-COMP:11060"/>
        <dbReference type="Rhea" id="RHEA-COMP:11605"/>
        <dbReference type="ChEBI" id="CHEBI:15378"/>
        <dbReference type="ChEBI" id="CHEBI:30013"/>
        <dbReference type="ChEBI" id="CHEBI:30616"/>
        <dbReference type="ChEBI" id="CHEBI:61977"/>
        <dbReference type="ChEBI" id="CHEBI:456216"/>
        <dbReference type="EC" id="2.7.11.1"/>
    </reaction>
</comment>
<feature type="transmembrane region" description="Helical" evidence="9">
    <location>
        <begin position="307"/>
        <end position="329"/>
    </location>
</feature>
<evidence type="ECO:0000256" key="3">
    <source>
        <dbReference type="ARBA" id="ARBA00022679"/>
    </source>
</evidence>
<keyword evidence="9" id="KW-0472">Membrane</keyword>
<dbReference type="EMBL" id="CP051206">
    <property type="protein sequence ID" value="QJB43529.1"/>
    <property type="molecule type" value="Genomic_DNA"/>
</dbReference>
<evidence type="ECO:0000256" key="2">
    <source>
        <dbReference type="ARBA" id="ARBA00022527"/>
    </source>
</evidence>
<evidence type="ECO:0000256" key="5">
    <source>
        <dbReference type="ARBA" id="ARBA00022777"/>
    </source>
</evidence>
<comment type="catalytic activity">
    <reaction evidence="8">
        <text>L-seryl-[protein] + ATP = O-phospho-L-seryl-[protein] + ADP + H(+)</text>
        <dbReference type="Rhea" id="RHEA:17989"/>
        <dbReference type="Rhea" id="RHEA-COMP:9863"/>
        <dbReference type="Rhea" id="RHEA-COMP:11604"/>
        <dbReference type="ChEBI" id="CHEBI:15378"/>
        <dbReference type="ChEBI" id="CHEBI:29999"/>
        <dbReference type="ChEBI" id="CHEBI:30616"/>
        <dbReference type="ChEBI" id="CHEBI:83421"/>
        <dbReference type="ChEBI" id="CHEBI:456216"/>
        <dbReference type="EC" id="2.7.11.1"/>
    </reaction>
</comment>
<dbReference type="InterPro" id="IPR011009">
    <property type="entry name" value="Kinase-like_dom_sf"/>
</dbReference>
<proteinExistence type="predicted"/>